<evidence type="ECO:0000313" key="1">
    <source>
        <dbReference type="EMBL" id="MTI24548.1"/>
    </source>
</evidence>
<dbReference type="RefSeq" id="WP_155170591.1">
    <property type="nucleotide sequence ID" value="NZ_BAAAFL010000033.1"/>
</dbReference>
<keyword evidence="2" id="KW-1185">Reference proteome</keyword>
<sequence length="206" mass="24362">MLTKTIFGFERARKAIKTKKGKPAYSKTNVDVRGDDNFRKDFIKIYNLKPEDFGEWDPKTKTFKMTFKNFDNSENATSKFLIKVAIESLRRSKALILQEYNMDQAKSFLLNKETKDWPFVMTDKVIAKEESIPTFTDKYELSKIDCRLKMFVWNGELFFRFVYSHLQAVINLCSRNTDWINVILKDDKFKEVYPEHLKTKFGLSTI</sequence>
<protein>
    <submittedName>
        <fullName evidence="1">Uncharacterized protein</fullName>
    </submittedName>
</protein>
<accession>A0ABW9RKD2</accession>
<evidence type="ECO:0000313" key="2">
    <source>
        <dbReference type="Proteomes" id="UP000798808"/>
    </source>
</evidence>
<dbReference type="EMBL" id="SMLW01000427">
    <property type="protein sequence ID" value="MTI24548.1"/>
    <property type="molecule type" value="Genomic_DNA"/>
</dbReference>
<reference evidence="1 2" key="1">
    <citation type="submission" date="2019-02" db="EMBL/GenBank/DDBJ databases">
        <authorList>
            <person name="Goldberg S.R."/>
            <person name="Haltli B.A."/>
            <person name="Correa H."/>
            <person name="Russell K.G."/>
        </authorList>
    </citation>
    <scope>NUCLEOTIDE SEQUENCE [LARGE SCALE GENOMIC DNA]</scope>
    <source>
        <strain evidence="1 2">JCM 16186</strain>
    </source>
</reference>
<comment type="caution">
    <text evidence="1">The sequence shown here is derived from an EMBL/GenBank/DDBJ whole genome shotgun (WGS) entry which is preliminary data.</text>
</comment>
<gene>
    <name evidence="1" type="ORF">E1163_06280</name>
</gene>
<proteinExistence type="predicted"/>
<dbReference type="Proteomes" id="UP000798808">
    <property type="component" value="Unassembled WGS sequence"/>
</dbReference>
<name>A0ABW9RKD2_9BACT</name>
<organism evidence="1 2">
    <name type="scientific">Fulvivirga kasyanovii</name>
    <dbReference type="NCBI Taxonomy" id="396812"/>
    <lineage>
        <taxon>Bacteria</taxon>
        <taxon>Pseudomonadati</taxon>
        <taxon>Bacteroidota</taxon>
        <taxon>Cytophagia</taxon>
        <taxon>Cytophagales</taxon>
        <taxon>Fulvivirgaceae</taxon>
        <taxon>Fulvivirga</taxon>
    </lineage>
</organism>